<dbReference type="InterPro" id="IPR036852">
    <property type="entry name" value="Peptidase_S8/S53_dom_sf"/>
</dbReference>
<dbReference type="EMBL" id="CAKMAB010000022">
    <property type="protein sequence ID" value="CAH1057579.1"/>
    <property type="molecule type" value="Genomic_DNA"/>
</dbReference>
<name>A0ABN8FI32_9BACL</name>
<dbReference type="PANTHER" id="PTHR43806:SF11">
    <property type="entry name" value="CEREVISIN-RELATED"/>
    <property type="match status" value="1"/>
</dbReference>
<protein>
    <recommendedName>
        <fullName evidence="10">Peptidase S8/S53 domain-containing protein</fullName>
    </recommendedName>
</protein>
<dbReference type="PROSITE" id="PS51892">
    <property type="entry name" value="SUBTILASE"/>
    <property type="match status" value="1"/>
</dbReference>
<dbReference type="Gene3D" id="3.40.50.200">
    <property type="entry name" value="Peptidase S8/S53 domain"/>
    <property type="match status" value="1"/>
</dbReference>
<evidence type="ECO:0000313" key="9">
    <source>
        <dbReference type="Proteomes" id="UP000838749"/>
    </source>
</evidence>
<comment type="similarity">
    <text evidence="1 5">Belongs to the peptidase S8 family.</text>
</comment>
<feature type="domain" description="D-glutamate N-acetyltransferase-like C-terminal" evidence="7">
    <location>
        <begin position="399"/>
        <end position="530"/>
    </location>
</feature>
<comment type="caution">
    <text evidence="8">The sequence shown here is derived from an EMBL/GenBank/DDBJ whole genome shotgun (WGS) entry which is preliminary data.</text>
</comment>
<evidence type="ECO:0000256" key="4">
    <source>
        <dbReference type="ARBA" id="ARBA00022825"/>
    </source>
</evidence>
<dbReference type="PROSITE" id="PS00136">
    <property type="entry name" value="SUBTILASE_ASP"/>
    <property type="match status" value="1"/>
</dbReference>
<evidence type="ECO:0000256" key="3">
    <source>
        <dbReference type="ARBA" id="ARBA00022801"/>
    </source>
</evidence>
<dbReference type="PANTHER" id="PTHR43806">
    <property type="entry name" value="PEPTIDASE S8"/>
    <property type="match status" value="1"/>
</dbReference>
<dbReference type="InterPro" id="IPR000209">
    <property type="entry name" value="Peptidase_S8/S53_dom"/>
</dbReference>
<dbReference type="PRINTS" id="PR00723">
    <property type="entry name" value="SUBTILISIN"/>
</dbReference>
<dbReference type="InterPro" id="IPR023827">
    <property type="entry name" value="Peptidase_S8_Asp-AS"/>
</dbReference>
<keyword evidence="3 5" id="KW-0378">Hydrolase</keyword>
<evidence type="ECO:0000313" key="8">
    <source>
        <dbReference type="EMBL" id="CAH1057579.1"/>
    </source>
</evidence>
<accession>A0ABN8FI32</accession>
<dbReference type="InterPro" id="IPR015500">
    <property type="entry name" value="Peptidase_S8_subtilisin-rel"/>
</dbReference>
<dbReference type="SUPFAM" id="SSF52540">
    <property type="entry name" value="P-loop containing nucleoside triphosphate hydrolases"/>
    <property type="match status" value="1"/>
</dbReference>
<evidence type="ECO:0000256" key="1">
    <source>
        <dbReference type="ARBA" id="ARBA00011073"/>
    </source>
</evidence>
<sequence>MNYKKKLWESNTGKSVNIVVLDSGVNINSELYNQVKAGYVVNGSLNAFTVSEGEYGDTIGHGTAIVDILMRNVPDANIYCLKMFDDDLSISIEKFIYSLNFILNHIDCDILHISSGITCLENYDEFYNVCKLISEKGIIIVSAFDNDGSISYPAAFPFVIGVDKSDNPNLKISEYEWVDNNVINIRASNSFHRVKWCTPPNTIVRGTSFSSAYISGYVAKIISSGLSDIKDIKEYLRSSSKFVFPSSHVENKRNISGDIKNINKAIVFPFNKEIHSIARFVDTLPFELTGFYDVKYNGNIGRTISSILQCEVDHKIMNYEIINWDDNFDTVILGHCKELSKIINFDLLSYMIEMCKKHHKKVYTFDDISSYISTLDEEYHDLFMFPYISEEHLIKNRFGKMRRISKPVLGIWGTSSRQGKFTLQLILRKKFMGSGYQVGQIGTEPSSLLFGFDEVYPMGYNSSVYLQQFDSIQYLNEKMWEIEAGNPDIIIVGSQSGSVPYDTGNILQYPVKQIDFILGTQPDAFVLCVNQFDDINYIIRSIKFLEGITTGKVIALVLFPLKISENNMGFGFRNTPMNYEEIELTKSKFTEQFNIPVYLLGDIEEMDRLFENCVDFFSGPQ</sequence>
<dbReference type="Pfam" id="PF00082">
    <property type="entry name" value="Peptidase_S8"/>
    <property type="match status" value="1"/>
</dbReference>
<dbReference type="SUPFAM" id="SSF52743">
    <property type="entry name" value="Subtilisin-like"/>
    <property type="match status" value="1"/>
</dbReference>
<dbReference type="Pfam" id="PF07755">
    <property type="entry name" value="DUF1611"/>
    <property type="match status" value="1"/>
</dbReference>
<dbReference type="InterPro" id="IPR050131">
    <property type="entry name" value="Peptidase_S8_subtilisin-like"/>
</dbReference>
<dbReference type="Proteomes" id="UP000838749">
    <property type="component" value="Unassembled WGS sequence"/>
</dbReference>
<evidence type="ECO:0000259" key="6">
    <source>
        <dbReference type="Pfam" id="PF00082"/>
    </source>
</evidence>
<gene>
    <name evidence="8" type="ORF">PAECIP111894_03737</name>
</gene>
<keyword evidence="9" id="KW-1185">Reference proteome</keyword>
<evidence type="ECO:0000259" key="7">
    <source>
        <dbReference type="Pfam" id="PF07755"/>
    </source>
</evidence>
<dbReference type="InterPro" id="IPR027417">
    <property type="entry name" value="P-loop_NTPase"/>
</dbReference>
<organism evidence="8 9">
    <name type="scientific">Paenibacillus pseudetheri</name>
    <dbReference type="NCBI Taxonomy" id="2897682"/>
    <lineage>
        <taxon>Bacteria</taxon>
        <taxon>Bacillati</taxon>
        <taxon>Bacillota</taxon>
        <taxon>Bacilli</taxon>
        <taxon>Bacillales</taxon>
        <taxon>Paenibacillaceae</taxon>
        <taxon>Paenibacillus</taxon>
    </lineage>
</organism>
<dbReference type="InterPro" id="IPR035086">
    <property type="entry name" value="DgcN-like_C"/>
</dbReference>
<reference evidence="8" key="1">
    <citation type="submission" date="2021-12" db="EMBL/GenBank/DDBJ databases">
        <authorList>
            <person name="Criscuolo A."/>
        </authorList>
    </citation>
    <scope>NUCLEOTIDE SEQUENCE</scope>
    <source>
        <strain evidence="8">CIP111894</strain>
    </source>
</reference>
<dbReference type="RefSeq" id="WP_234537252.1">
    <property type="nucleotide sequence ID" value="NZ_CAKMAB010000022.1"/>
</dbReference>
<feature type="domain" description="Peptidase S8/S53" evidence="6">
    <location>
        <begin position="13"/>
        <end position="223"/>
    </location>
</feature>
<feature type="active site" description="Charge relay system" evidence="5">
    <location>
        <position position="208"/>
    </location>
</feature>
<keyword evidence="4 5" id="KW-0720">Serine protease</keyword>
<dbReference type="Gene3D" id="3.40.50.300">
    <property type="entry name" value="P-loop containing nucleotide triphosphate hydrolases"/>
    <property type="match status" value="1"/>
</dbReference>
<feature type="active site" description="Charge relay system" evidence="5">
    <location>
        <position position="61"/>
    </location>
</feature>
<keyword evidence="2 5" id="KW-0645">Protease</keyword>
<feature type="active site" description="Charge relay system" evidence="5">
    <location>
        <position position="22"/>
    </location>
</feature>
<proteinExistence type="inferred from homology"/>
<evidence type="ECO:0000256" key="2">
    <source>
        <dbReference type="ARBA" id="ARBA00022670"/>
    </source>
</evidence>
<evidence type="ECO:0000256" key="5">
    <source>
        <dbReference type="PROSITE-ProRule" id="PRU01240"/>
    </source>
</evidence>
<evidence type="ECO:0008006" key="10">
    <source>
        <dbReference type="Google" id="ProtNLM"/>
    </source>
</evidence>